<feature type="region of interest" description="Disordered" evidence="1">
    <location>
        <begin position="1"/>
        <end position="35"/>
    </location>
</feature>
<evidence type="ECO:0000256" key="1">
    <source>
        <dbReference type="SAM" id="MobiDB-lite"/>
    </source>
</evidence>
<feature type="compositionally biased region" description="Polar residues" evidence="1">
    <location>
        <begin position="1"/>
        <end position="10"/>
    </location>
</feature>
<accession>F8QX05</accession>
<sequence>MDTANLQNSPLIRPQTPPSLPPSPPPSTANETTRDQRIQVHTLRNIGFTYKQIHQQLGLTYDQVQYAVNHQVTLQKRKGRPSKLTLEDIN</sequence>
<proteinExistence type="evidence at transcript level"/>
<feature type="compositionally biased region" description="Pro residues" evidence="1">
    <location>
        <begin position="15"/>
        <end position="27"/>
    </location>
</feature>
<protein>
    <submittedName>
        <fullName evidence="2">Uncharacterized protein</fullName>
    </submittedName>
</protein>
<name>F8QX05_9EURO</name>
<reference evidence="2" key="1">
    <citation type="journal article" date="2011" name="World J. Microbiol. Biotechnol.">
        <title>Construction and characterization of a full-length cDNA library from mycobiont of Endocarpon pusillum (lichen-forming Ascomycota).</title>
        <authorList>
            <person name="Wang Y.-Y."/>
            <person name="Zhang T."/>
            <person name="Zhou Q.-M."/>
            <person name="Wei J.-C."/>
        </authorList>
    </citation>
    <scope>NUCLEOTIDE SEQUENCE</scope>
</reference>
<dbReference type="EMBL" id="HM193196">
    <property type="protein sequence ID" value="AEH41521.1"/>
    <property type="molecule type" value="mRNA"/>
</dbReference>
<organism evidence="2">
    <name type="scientific">Endocarpon pusillum</name>
    <dbReference type="NCBI Taxonomy" id="364733"/>
    <lineage>
        <taxon>Eukaryota</taxon>
        <taxon>Fungi</taxon>
        <taxon>Dikarya</taxon>
        <taxon>Ascomycota</taxon>
        <taxon>Pezizomycotina</taxon>
        <taxon>Eurotiomycetes</taxon>
        <taxon>Chaetothyriomycetidae</taxon>
        <taxon>Verrucariales</taxon>
        <taxon>Verrucariaceae</taxon>
        <taxon>Endocarpon</taxon>
    </lineage>
</organism>
<dbReference type="AlphaFoldDB" id="F8QX05"/>
<evidence type="ECO:0000313" key="2">
    <source>
        <dbReference type="EMBL" id="AEH41521.1"/>
    </source>
</evidence>